<feature type="domain" description="Flavin reductase like" evidence="4">
    <location>
        <begin position="10"/>
        <end position="148"/>
    </location>
</feature>
<dbReference type="Proteomes" id="UP000063234">
    <property type="component" value="Chromosome"/>
</dbReference>
<dbReference type="PANTHER" id="PTHR43567">
    <property type="entry name" value="FLAVOREDOXIN-RELATED-RELATED"/>
    <property type="match status" value="1"/>
</dbReference>
<gene>
    <name evidence="5" type="ORF">TST_0414</name>
</gene>
<name>A0A0S3QSB0_THET7</name>
<dbReference type="GO" id="GO:0010181">
    <property type="term" value="F:FMN binding"/>
    <property type="evidence" value="ECO:0007669"/>
    <property type="project" value="InterPro"/>
</dbReference>
<proteinExistence type="inferred from homology"/>
<dbReference type="InterPro" id="IPR012349">
    <property type="entry name" value="Split_barrel_FMN-bd"/>
</dbReference>
<protein>
    <submittedName>
        <fullName evidence="5">Flavin reductase domain-containing protein</fullName>
    </submittedName>
</protein>
<evidence type="ECO:0000256" key="3">
    <source>
        <dbReference type="ARBA" id="ARBA00038054"/>
    </source>
</evidence>
<evidence type="ECO:0000313" key="5">
    <source>
        <dbReference type="EMBL" id="BAT71222.1"/>
    </source>
</evidence>
<dbReference type="RefSeq" id="WP_068549142.1">
    <property type="nucleotide sequence ID" value="NZ_AP013035.1"/>
</dbReference>
<dbReference type="KEGG" id="ttk:TST_0414"/>
<dbReference type="SMART" id="SM00903">
    <property type="entry name" value="Flavin_Reduct"/>
    <property type="match status" value="1"/>
</dbReference>
<dbReference type="AlphaFoldDB" id="A0A0S3QSB0"/>
<evidence type="ECO:0000259" key="4">
    <source>
        <dbReference type="SMART" id="SM00903"/>
    </source>
</evidence>
<organism evidence="5 6">
    <name type="scientific">Thermosulfidibacter takaii (strain DSM 17441 / JCM 13301 / NBRC 103674 / ABI70S6)</name>
    <dbReference type="NCBI Taxonomy" id="1298851"/>
    <lineage>
        <taxon>Bacteria</taxon>
        <taxon>Pseudomonadati</taxon>
        <taxon>Thermosulfidibacterota</taxon>
        <taxon>Thermosulfidibacteria</taxon>
        <taxon>Thermosulfidibacterales</taxon>
        <taxon>Thermosulfidibacteraceae</taxon>
    </lineage>
</organism>
<dbReference type="Gene3D" id="2.30.110.10">
    <property type="entry name" value="Electron Transport, Fmn-binding Protein, Chain A"/>
    <property type="match status" value="1"/>
</dbReference>
<keyword evidence="2" id="KW-0285">Flavoprotein</keyword>
<dbReference type="Pfam" id="PF01613">
    <property type="entry name" value="Flavin_Reduct"/>
    <property type="match status" value="1"/>
</dbReference>
<evidence type="ECO:0000256" key="1">
    <source>
        <dbReference type="ARBA" id="ARBA00001917"/>
    </source>
</evidence>
<comment type="similarity">
    <text evidence="3">Belongs to the flavoredoxin family.</text>
</comment>
<sequence>MKKSVGAQESYLLPTPCVLVTCGRHNPNIITIAWCGVLCSKPPQLGVSIRPQRHSYGLIMEEKVFGINIPTVKLTKEVDLCGTVSGKNVNKFEACNFTPFMGEKTGVPLIKECPINIECRVKHTLELGVHTLFVGEVLNVYVNEDLHESIKEIDPLAYVPLTGEYVSLGEVVGYYGFSRKE</sequence>
<keyword evidence="6" id="KW-1185">Reference proteome</keyword>
<dbReference type="InterPro" id="IPR052174">
    <property type="entry name" value="Flavoredoxin"/>
</dbReference>
<dbReference type="STRING" id="1298851.TST_0414"/>
<evidence type="ECO:0000313" key="6">
    <source>
        <dbReference type="Proteomes" id="UP000063234"/>
    </source>
</evidence>
<evidence type="ECO:0000256" key="2">
    <source>
        <dbReference type="ARBA" id="ARBA00022630"/>
    </source>
</evidence>
<dbReference type="SUPFAM" id="SSF50475">
    <property type="entry name" value="FMN-binding split barrel"/>
    <property type="match status" value="1"/>
</dbReference>
<dbReference type="EMBL" id="AP013035">
    <property type="protein sequence ID" value="BAT71222.1"/>
    <property type="molecule type" value="Genomic_DNA"/>
</dbReference>
<dbReference type="InterPro" id="IPR002563">
    <property type="entry name" value="Flavin_Rdtase-like_dom"/>
</dbReference>
<dbReference type="PANTHER" id="PTHR43567:SF1">
    <property type="entry name" value="FLAVOREDOXIN"/>
    <property type="match status" value="1"/>
</dbReference>
<reference evidence="6" key="1">
    <citation type="journal article" date="2018" name="Science">
        <title>A primordial and reversible TCA cycle in a facultatively chemolithoautotrophic thermophile.</title>
        <authorList>
            <person name="Nunoura T."/>
            <person name="Chikaraishi Y."/>
            <person name="Izaki R."/>
            <person name="Suwa T."/>
            <person name="Sato T."/>
            <person name="Harada T."/>
            <person name="Mori K."/>
            <person name="Kato Y."/>
            <person name="Miyazaki M."/>
            <person name="Shimamura S."/>
            <person name="Yanagawa K."/>
            <person name="Shuto A."/>
            <person name="Ohkouchi N."/>
            <person name="Fujita N."/>
            <person name="Takaki Y."/>
            <person name="Atomi H."/>
            <person name="Takai K."/>
        </authorList>
    </citation>
    <scope>NUCLEOTIDE SEQUENCE [LARGE SCALE GENOMIC DNA]</scope>
    <source>
        <strain evidence="6">DSM 17441 / JCM 13301 / NBRC 103674 / ABI70S6</strain>
    </source>
</reference>
<dbReference type="OrthoDB" id="9794638at2"/>
<comment type="cofactor">
    <cofactor evidence="1">
        <name>FMN</name>
        <dbReference type="ChEBI" id="CHEBI:58210"/>
    </cofactor>
</comment>
<accession>A0A0S3QSB0</accession>
<dbReference type="GO" id="GO:0016646">
    <property type="term" value="F:oxidoreductase activity, acting on the CH-NH group of donors, NAD or NADP as acceptor"/>
    <property type="evidence" value="ECO:0007669"/>
    <property type="project" value="UniProtKB-ARBA"/>
</dbReference>